<dbReference type="SMART" id="SM00448">
    <property type="entry name" value="REC"/>
    <property type="match status" value="1"/>
</dbReference>
<evidence type="ECO:0000259" key="12">
    <source>
        <dbReference type="PROSITE" id="PS50109"/>
    </source>
</evidence>
<feature type="domain" description="Response regulatory" evidence="13">
    <location>
        <begin position="1095"/>
        <end position="1210"/>
    </location>
</feature>
<dbReference type="PANTHER" id="PTHR43547">
    <property type="entry name" value="TWO-COMPONENT HISTIDINE KINASE"/>
    <property type="match status" value="1"/>
</dbReference>
<evidence type="ECO:0000313" key="14">
    <source>
        <dbReference type="EMBL" id="RYC69395.1"/>
    </source>
</evidence>
<comment type="catalytic activity">
    <reaction evidence="1">
        <text>ATP + protein L-histidine = ADP + protein N-phospho-L-histidine.</text>
        <dbReference type="EC" id="2.7.13.3"/>
    </reaction>
</comment>
<name>A0A4Q2UP69_9BACT</name>
<dbReference type="PROSITE" id="PS50109">
    <property type="entry name" value="HIS_KIN"/>
    <property type="match status" value="1"/>
</dbReference>
<dbReference type="InterPro" id="IPR011110">
    <property type="entry name" value="Reg_prop"/>
</dbReference>
<dbReference type="PANTHER" id="PTHR43547:SF2">
    <property type="entry name" value="HYBRID SIGNAL TRANSDUCTION HISTIDINE KINASE C"/>
    <property type="match status" value="1"/>
</dbReference>
<dbReference type="Gene3D" id="1.10.10.60">
    <property type="entry name" value="Homeodomain-like"/>
    <property type="match status" value="1"/>
</dbReference>
<feature type="modified residue" description="4-aspartylphosphate" evidence="9">
    <location>
        <position position="1143"/>
    </location>
</feature>
<dbReference type="InterPro" id="IPR018060">
    <property type="entry name" value="HTH_AraC"/>
</dbReference>
<dbReference type="EC" id="2.7.13.3" evidence="2"/>
<keyword evidence="6" id="KW-0805">Transcription regulation</keyword>
<evidence type="ECO:0000313" key="15">
    <source>
        <dbReference type="Proteomes" id="UP000290407"/>
    </source>
</evidence>
<proteinExistence type="predicted"/>
<keyword evidence="5" id="KW-0418">Kinase</keyword>
<keyword evidence="15" id="KW-1185">Reference proteome</keyword>
<dbReference type="SUPFAM" id="SSF52172">
    <property type="entry name" value="CheY-like"/>
    <property type="match status" value="1"/>
</dbReference>
<feature type="domain" description="HTH araC/xylS-type" evidence="11">
    <location>
        <begin position="1242"/>
        <end position="1340"/>
    </location>
</feature>
<dbReference type="Pfam" id="PF00512">
    <property type="entry name" value="HisKA"/>
    <property type="match status" value="1"/>
</dbReference>
<sequence>MTWRFPHPERSYIYPFVCLFVCLLTNGMAQSFRFTKPTQIITGQDGLPQSFVCGLVQDIDGFIWVGTRDGLARYDGADFRYYRHDQTDTTTLQSNAVTSLYSDYQHQLWIMQDDGLDQLDPRTGVIRHVGNLPAVRRVHSRFHQHQSTAWIDPRGRFWVASKQGGLFRIEPQTGRVRHLNRQQNGLLSDTVKALVADGRRQLWVFTQKGMSRWDERRQRFINYPLPFTLAQPIEPERVQDELPGLIVSTTGELITADRSSFILFDPKRGRYRRLPVSVPMNYGTAWLQADSSGGFFTDLAGQVFHYSARQGFQKRWETDLTAYRHPQSFLIDRSGVMWYGTNAAGLRRVDLTAPDFTTYPYHTAFHPDVLQQELGLPIQSLLPSLGRPERMQHFSSYLCRTVHDPQQRIWFAHDRDVGYYDPRSRTGRSLPPLPNDQSAGSAIRGIALSPAGGLWCIQSNGLIWYFDPSARQWTLPFGRTMPYGRLVVVDLLADRDQLWITTLDRGLLRFSLSTRQTRIYDHAQLPGTFLTNRLLGIMQDPQRADLLWVGSYEGLICLNRKTGQSRVFTTRNGLPNNTIYAMEADRQGFLWLSTNQGLCRFHPVTHQTRTFRAYQGLQADEFNRFHSLLLPDGRLAFGGTAGWTIFNPSTIQTDTFQPTVMLTSLKINNQPADYRTGQTPLPAPLNTLTELSLPYDQNFLTFEFASTQYNQPNRRRYRYQLRGVDPGWVDAGTLPLATYTKLPPGWYELRLNAANTSGQWSHHIKTLMVRIRPPFWATWWAYLTYILLALGGLYGYIHYRTRRIQERHRLILERQETEQLKTLDKLKSRFFTNITHEFRTPLTLIITPIDQLLREHTYPPALQQTLTSVHRNATQLLQLINQLLDLSKLAAGGLSVTESQGDLTAYVRDLVESFQATATARQISLIFVGQTLPGDVCFDADKWAKISNNLIHNALKFTPTGGQITVELSATVDETTQAISAVCLSVTDTGIGIPADKLPHVFDRFYQVDDSGTRPYEGSGIGLSLVRELTDLLGGQLAMTSTPGQGSRVQVTLPVRLAPHLPNADTEPASLQPAVLSAADDPEPTPPELNDPRPQVLVVDDHPDLRAYIVQGLQAHYRVSTAADGEAAWQLIQVSMPDLVISDVMMPGLDGYALCQRIKQTPLTAHIAVILLTARVSADSKLEGLSAGANDYLAKPFQMNELQLRVANWLSYQQQLRQFLYQRLNTGDAPIAHQTLEDPLLRQLYQILDTELNNPELSVNSLANELAVSTRTLQRKLAALTGLKTNEVIRNYRLKKAAQLLQEGHSVTETAFLVGIDNLSYFSQRFKELFGLSPTAYIQHSRNSSADLTIPLPPTEGPFTNLRPE</sequence>
<dbReference type="Proteomes" id="UP000290407">
    <property type="component" value="Unassembled WGS sequence"/>
</dbReference>
<dbReference type="GO" id="GO:0043565">
    <property type="term" value="F:sequence-specific DNA binding"/>
    <property type="evidence" value="ECO:0007669"/>
    <property type="project" value="InterPro"/>
</dbReference>
<dbReference type="Gene3D" id="2.60.40.10">
    <property type="entry name" value="Immunoglobulins"/>
    <property type="match status" value="1"/>
</dbReference>
<keyword evidence="10" id="KW-1133">Transmembrane helix</keyword>
<dbReference type="InterPro" id="IPR011123">
    <property type="entry name" value="Y_Y_Y"/>
</dbReference>
<evidence type="ECO:0000256" key="2">
    <source>
        <dbReference type="ARBA" id="ARBA00012438"/>
    </source>
</evidence>
<dbReference type="SMART" id="SM00387">
    <property type="entry name" value="HATPase_c"/>
    <property type="match status" value="1"/>
</dbReference>
<dbReference type="InterPro" id="IPR013783">
    <property type="entry name" value="Ig-like_fold"/>
</dbReference>
<evidence type="ECO:0000256" key="7">
    <source>
        <dbReference type="ARBA" id="ARBA00023125"/>
    </source>
</evidence>
<dbReference type="InterPro" id="IPR036890">
    <property type="entry name" value="HATPase_C_sf"/>
</dbReference>
<dbReference type="InterPro" id="IPR001789">
    <property type="entry name" value="Sig_transdc_resp-reg_receiver"/>
</dbReference>
<evidence type="ECO:0000256" key="1">
    <source>
        <dbReference type="ARBA" id="ARBA00000085"/>
    </source>
</evidence>
<dbReference type="FunFam" id="3.30.565.10:FF:000006">
    <property type="entry name" value="Sensor histidine kinase WalK"/>
    <property type="match status" value="1"/>
</dbReference>
<dbReference type="SUPFAM" id="SSF63829">
    <property type="entry name" value="Calcium-dependent phosphotriesterase"/>
    <property type="match status" value="3"/>
</dbReference>
<keyword evidence="7" id="KW-0238">DNA-binding</keyword>
<evidence type="ECO:0000259" key="11">
    <source>
        <dbReference type="PROSITE" id="PS01124"/>
    </source>
</evidence>
<dbReference type="PROSITE" id="PS00041">
    <property type="entry name" value="HTH_ARAC_FAMILY_1"/>
    <property type="match status" value="1"/>
</dbReference>
<dbReference type="GO" id="GO:0000155">
    <property type="term" value="F:phosphorelay sensor kinase activity"/>
    <property type="evidence" value="ECO:0007669"/>
    <property type="project" value="InterPro"/>
</dbReference>
<dbReference type="InterPro" id="IPR015943">
    <property type="entry name" value="WD40/YVTN_repeat-like_dom_sf"/>
</dbReference>
<dbReference type="InterPro" id="IPR011006">
    <property type="entry name" value="CheY-like_superfamily"/>
</dbReference>
<dbReference type="Gene3D" id="1.10.287.130">
    <property type="match status" value="1"/>
</dbReference>
<keyword evidence="3 9" id="KW-0597">Phosphoprotein</keyword>
<keyword evidence="4" id="KW-0808">Transferase</keyword>
<evidence type="ECO:0000256" key="4">
    <source>
        <dbReference type="ARBA" id="ARBA00022679"/>
    </source>
</evidence>
<dbReference type="FunFam" id="2.60.40.10:FF:000791">
    <property type="entry name" value="Two-component system sensor histidine kinase/response regulator"/>
    <property type="match status" value="1"/>
</dbReference>
<dbReference type="InterPro" id="IPR005467">
    <property type="entry name" value="His_kinase_dom"/>
</dbReference>
<dbReference type="FunFam" id="1.10.287.130:FF:000045">
    <property type="entry name" value="Two-component system sensor histidine kinase/response regulator"/>
    <property type="match status" value="1"/>
</dbReference>
<evidence type="ECO:0000256" key="9">
    <source>
        <dbReference type="PROSITE-ProRule" id="PRU00169"/>
    </source>
</evidence>
<organism evidence="14 15">
    <name type="scientific">Spirosoma sordidisoli</name>
    <dbReference type="NCBI Taxonomy" id="2502893"/>
    <lineage>
        <taxon>Bacteria</taxon>
        <taxon>Pseudomonadati</taxon>
        <taxon>Bacteroidota</taxon>
        <taxon>Cytophagia</taxon>
        <taxon>Cytophagales</taxon>
        <taxon>Cytophagaceae</taxon>
        <taxon>Spirosoma</taxon>
    </lineage>
</organism>
<dbReference type="EMBL" id="SBLB01000003">
    <property type="protein sequence ID" value="RYC69395.1"/>
    <property type="molecule type" value="Genomic_DNA"/>
</dbReference>
<dbReference type="GO" id="GO:0003700">
    <property type="term" value="F:DNA-binding transcription factor activity"/>
    <property type="evidence" value="ECO:0007669"/>
    <property type="project" value="InterPro"/>
</dbReference>
<dbReference type="InterPro" id="IPR003661">
    <property type="entry name" value="HisK_dim/P_dom"/>
</dbReference>
<dbReference type="SUPFAM" id="SSF55874">
    <property type="entry name" value="ATPase domain of HSP90 chaperone/DNA topoisomerase II/histidine kinase"/>
    <property type="match status" value="1"/>
</dbReference>
<dbReference type="SMART" id="SM00342">
    <property type="entry name" value="HTH_ARAC"/>
    <property type="match status" value="1"/>
</dbReference>
<evidence type="ECO:0000259" key="13">
    <source>
        <dbReference type="PROSITE" id="PS50110"/>
    </source>
</evidence>
<evidence type="ECO:0000256" key="5">
    <source>
        <dbReference type="ARBA" id="ARBA00022777"/>
    </source>
</evidence>
<dbReference type="Pfam" id="PF12833">
    <property type="entry name" value="HTH_18"/>
    <property type="match status" value="1"/>
</dbReference>
<keyword evidence="10" id="KW-0472">Membrane</keyword>
<accession>A0A4Q2UP69</accession>
<dbReference type="InterPro" id="IPR036097">
    <property type="entry name" value="HisK_dim/P_sf"/>
</dbReference>
<dbReference type="Gene3D" id="3.30.565.10">
    <property type="entry name" value="Histidine kinase-like ATPase, C-terminal domain"/>
    <property type="match status" value="1"/>
</dbReference>
<dbReference type="CDD" id="cd16922">
    <property type="entry name" value="HATPase_EvgS-ArcB-TorS-like"/>
    <property type="match status" value="1"/>
</dbReference>
<dbReference type="PROSITE" id="PS50110">
    <property type="entry name" value="RESPONSE_REGULATORY"/>
    <property type="match status" value="1"/>
</dbReference>
<dbReference type="Gene3D" id="2.130.10.10">
    <property type="entry name" value="YVTN repeat-like/Quinoprotein amine dehydrogenase"/>
    <property type="match status" value="2"/>
</dbReference>
<dbReference type="SUPFAM" id="SSF47384">
    <property type="entry name" value="Homodimeric domain of signal transducing histidine kinase"/>
    <property type="match status" value="1"/>
</dbReference>
<dbReference type="Pfam" id="PF00072">
    <property type="entry name" value="Response_reg"/>
    <property type="match status" value="1"/>
</dbReference>
<reference evidence="14 15" key="1">
    <citation type="submission" date="2019-01" db="EMBL/GenBank/DDBJ databases">
        <title>Spirosoma flava sp. nov., a propanil-degrading bacterium isolated from herbicide-contaminated soil.</title>
        <authorList>
            <person name="Zhang L."/>
            <person name="Jiang J.-D."/>
        </authorList>
    </citation>
    <scope>NUCLEOTIDE SEQUENCE [LARGE SCALE GENOMIC DNA]</scope>
    <source>
        <strain evidence="14 15">TY50</strain>
    </source>
</reference>
<keyword evidence="8" id="KW-0804">Transcription</keyword>
<keyword evidence="10" id="KW-0812">Transmembrane</keyword>
<dbReference type="SMART" id="SM00388">
    <property type="entry name" value="HisKA"/>
    <property type="match status" value="1"/>
</dbReference>
<gene>
    <name evidence="14" type="ORF">EQG79_12350</name>
</gene>
<comment type="caution">
    <text evidence="14">The sequence shown here is derived from an EMBL/GenBank/DDBJ whole genome shotgun (WGS) entry which is preliminary data.</text>
</comment>
<evidence type="ECO:0000256" key="10">
    <source>
        <dbReference type="SAM" id="Phobius"/>
    </source>
</evidence>
<dbReference type="InterPro" id="IPR003594">
    <property type="entry name" value="HATPase_dom"/>
</dbReference>
<dbReference type="Pfam" id="PF02518">
    <property type="entry name" value="HATPase_c"/>
    <property type="match status" value="1"/>
</dbReference>
<dbReference type="Gene3D" id="3.40.50.2300">
    <property type="match status" value="1"/>
</dbReference>
<dbReference type="SUPFAM" id="SSF46689">
    <property type="entry name" value="Homeodomain-like"/>
    <property type="match status" value="1"/>
</dbReference>
<evidence type="ECO:0000256" key="6">
    <source>
        <dbReference type="ARBA" id="ARBA00023015"/>
    </source>
</evidence>
<dbReference type="Pfam" id="PF07495">
    <property type="entry name" value="Y_Y_Y"/>
    <property type="match status" value="1"/>
</dbReference>
<feature type="transmembrane region" description="Helical" evidence="10">
    <location>
        <begin position="779"/>
        <end position="799"/>
    </location>
</feature>
<dbReference type="InterPro" id="IPR004358">
    <property type="entry name" value="Sig_transdc_His_kin-like_C"/>
</dbReference>
<protein>
    <recommendedName>
        <fullName evidence="2">histidine kinase</fullName>
        <ecNumber evidence="2">2.7.13.3</ecNumber>
    </recommendedName>
</protein>
<dbReference type="InterPro" id="IPR009057">
    <property type="entry name" value="Homeodomain-like_sf"/>
</dbReference>
<feature type="domain" description="Histidine kinase" evidence="12">
    <location>
        <begin position="833"/>
        <end position="1057"/>
    </location>
</feature>
<dbReference type="PRINTS" id="PR00344">
    <property type="entry name" value="BCTRLSENSOR"/>
</dbReference>
<evidence type="ECO:0000256" key="8">
    <source>
        <dbReference type="ARBA" id="ARBA00023163"/>
    </source>
</evidence>
<dbReference type="CDD" id="cd00082">
    <property type="entry name" value="HisKA"/>
    <property type="match status" value="1"/>
</dbReference>
<dbReference type="InterPro" id="IPR018062">
    <property type="entry name" value="HTH_AraC-typ_CS"/>
</dbReference>
<evidence type="ECO:0000256" key="3">
    <source>
        <dbReference type="ARBA" id="ARBA00022553"/>
    </source>
</evidence>
<dbReference type="Pfam" id="PF07494">
    <property type="entry name" value="Reg_prop"/>
    <property type="match status" value="2"/>
</dbReference>
<dbReference type="PROSITE" id="PS01124">
    <property type="entry name" value="HTH_ARAC_FAMILY_2"/>
    <property type="match status" value="1"/>
</dbReference>